<accession>A0A8E0RN65</accession>
<reference evidence="2" key="1">
    <citation type="submission" date="2019-05" db="EMBL/GenBank/DDBJ databases">
        <title>Annotation for the trematode Fasciolopsis buski.</title>
        <authorList>
            <person name="Choi Y.-J."/>
        </authorList>
    </citation>
    <scope>NUCLEOTIDE SEQUENCE</scope>
    <source>
        <strain evidence="2">HT</strain>
        <tissue evidence="2">Whole worm</tissue>
    </source>
</reference>
<proteinExistence type="predicted"/>
<name>A0A8E0RN65_9TREM</name>
<feature type="domain" description="MAM" evidence="1">
    <location>
        <begin position="315"/>
        <end position="342"/>
    </location>
</feature>
<evidence type="ECO:0000313" key="3">
    <source>
        <dbReference type="Proteomes" id="UP000728185"/>
    </source>
</evidence>
<feature type="domain" description="MAM" evidence="1">
    <location>
        <begin position="202"/>
        <end position="291"/>
    </location>
</feature>
<dbReference type="GO" id="GO:0016020">
    <property type="term" value="C:membrane"/>
    <property type="evidence" value="ECO:0007669"/>
    <property type="project" value="InterPro"/>
</dbReference>
<sequence length="436" mass="49545">MIYQVLGVSGGFSLAIFCTVAALFVIPSIHAQFFHSDGSSSTSTTRLLDCDYTGGTSDHCHWNPDPNDWGRYRWRVQPISSLTVSAKSQNPVAFALCLHRPSSVRSEEALTSRLWSPSVRSGKDDFALGDHNDPTDFVDTLEQQSVSDEIVTPRCLKLTYRYFPGELDANNGVKLHSQDHHEFVFVSIPFQGVFSRQSYDLLSCNFTSASRPFCDWQHDINDWGGRWKSLKKPTDSSETESYIYLDTKQEMEEEQISSQILTVRLWSPLIRLRKLKDMDKPQCISISYRITTQIEANPDSNVDEVMQRSWNTTPLDCSFENTDSKLCEWKEDPRDTDVVWTREFSVQDHSHVVCLHFPSVSRRYHARNRLSAKKPEFSVGRLWSSSITTETDAISSSQTVQPGTPQCLRLNYRVQNGHNIATNDGLKLALLKHSSG</sequence>
<organism evidence="2 3">
    <name type="scientific">Fasciolopsis buskii</name>
    <dbReference type="NCBI Taxonomy" id="27845"/>
    <lineage>
        <taxon>Eukaryota</taxon>
        <taxon>Metazoa</taxon>
        <taxon>Spiralia</taxon>
        <taxon>Lophotrochozoa</taxon>
        <taxon>Platyhelminthes</taxon>
        <taxon>Trematoda</taxon>
        <taxon>Digenea</taxon>
        <taxon>Plagiorchiida</taxon>
        <taxon>Echinostomata</taxon>
        <taxon>Echinostomatoidea</taxon>
        <taxon>Fasciolidae</taxon>
        <taxon>Fasciolopsis</taxon>
    </lineage>
</organism>
<protein>
    <recommendedName>
        <fullName evidence="1">MAM domain-containing protein</fullName>
    </recommendedName>
</protein>
<gene>
    <name evidence="2" type="ORF">FBUS_01815</name>
</gene>
<comment type="caution">
    <text evidence="2">The sequence shown here is derived from an EMBL/GenBank/DDBJ whole genome shotgun (WGS) entry which is preliminary data.</text>
</comment>
<keyword evidence="3" id="KW-1185">Reference proteome</keyword>
<evidence type="ECO:0000259" key="1">
    <source>
        <dbReference type="PROSITE" id="PS50060"/>
    </source>
</evidence>
<dbReference type="PROSITE" id="PS50060">
    <property type="entry name" value="MAM_2"/>
    <property type="match status" value="2"/>
</dbReference>
<dbReference type="Proteomes" id="UP000728185">
    <property type="component" value="Unassembled WGS sequence"/>
</dbReference>
<dbReference type="InterPro" id="IPR000998">
    <property type="entry name" value="MAM_dom"/>
</dbReference>
<dbReference type="EMBL" id="LUCM01008411">
    <property type="protein sequence ID" value="KAA0188442.1"/>
    <property type="molecule type" value="Genomic_DNA"/>
</dbReference>
<evidence type="ECO:0000313" key="2">
    <source>
        <dbReference type="EMBL" id="KAA0188442.1"/>
    </source>
</evidence>
<dbReference type="AlphaFoldDB" id="A0A8E0RN65"/>